<keyword evidence="3" id="KW-1185">Reference proteome</keyword>
<dbReference type="PROSITE" id="PS50878">
    <property type="entry name" value="RT_POL"/>
    <property type="match status" value="1"/>
</dbReference>
<evidence type="ECO:0000313" key="2">
    <source>
        <dbReference type="EMBL" id="KAK9940828.1"/>
    </source>
</evidence>
<dbReference type="SUPFAM" id="SSF53098">
    <property type="entry name" value="Ribonuclease H-like"/>
    <property type="match status" value="1"/>
</dbReference>
<dbReference type="Pfam" id="PF00078">
    <property type="entry name" value="RVT_1"/>
    <property type="match status" value="1"/>
</dbReference>
<dbReference type="InterPro" id="IPR044730">
    <property type="entry name" value="RNase_H-like_dom_plant"/>
</dbReference>
<dbReference type="PANTHER" id="PTHR33116:SF86">
    <property type="entry name" value="REVERSE TRANSCRIPTASE DOMAIN-CONTAINING PROTEIN"/>
    <property type="match status" value="1"/>
</dbReference>
<dbReference type="InterPro" id="IPR036397">
    <property type="entry name" value="RNaseH_sf"/>
</dbReference>
<dbReference type="InterPro" id="IPR000477">
    <property type="entry name" value="RT_dom"/>
</dbReference>
<reference evidence="2 3" key="1">
    <citation type="journal article" date="2023" name="G3 (Bethesda)">
        <title>A chromosome-length genome assembly and annotation of blackberry (Rubus argutus, cv. 'Hillquist').</title>
        <authorList>
            <person name="Bruna T."/>
            <person name="Aryal R."/>
            <person name="Dudchenko O."/>
            <person name="Sargent D.J."/>
            <person name="Mead D."/>
            <person name="Buti M."/>
            <person name="Cavallini A."/>
            <person name="Hytonen T."/>
            <person name="Andres J."/>
            <person name="Pham M."/>
            <person name="Weisz D."/>
            <person name="Mascagni F."/>
            <person name="Usai G."/>
            <person name="Natali L."/>
            <person name="Bassil N."/>
            <person name="Fernandez G.E."/>
            <person name="Lomsadze A."/>
            <person name="Armour M."/>
            <person name="Olukolu B."/>
            <person name="Poorten T."/>
            <person name="Britton C."/>
            <person name="Davik J."/>
            <person name="Ashrafi H."/>
            <person name="Aiden E.L."/>
            <person name="Borodovsky M."/>
            <person name="Worthington M."/>
        </authorList>
    </citation>
    <scope>NUCLEOTIDE SEQUENCE [LARGE SCALE GENOMIC DNA]</scope>
    <source>
        <strain evidence="2">PI 553951</strain>
    </source>
</reference>
<protein>
    <recommendedName>
        <fullName evidence="1">Reverse transcriptase domain-containing protein</fullName>
    </recommendedName>
</protein>
<accession>A0AAW1XYF9</accession>
<evidence type="ECO:0000259" key="1">
    <source>
        <dbReference type="PROSITE" id="PS50878"/>
    </source>
</evidence>
<gene>
    <name evidence="2" type="ORF">M0R45_017469</name>
</gene>
<dbReference type="AlphaFoldDB" id="A0AAW1XYF9"/>
<dbReference type="PANTHER" id="PTHR33116">
    <property type="entry name" value="REVERSE TRANSCRIPTASE ZINC-BINDING DOMAIN-CONTAINING PROTEIN-RELATED-RELATED"/>
    <property type="match status" value="1"/>
</dbReference>
<organism evidence="2 3">
    <name type="scientific">Rubus argutus</name>
    <name type="common">Southern blackberry</name>
    <dbReference type="NCBI Taxonomy" id="59490"/>
    <lineage>
        <taxon>Eukaryota</taxon>
        <taxon>Viridiplantae</taxon>
        <taxon>Streptophyta</taxon>
        <taxon>Embryophyta</taxon>
        <taxon>Tracheophyta</taxon>
        <taxon>Spermatophyta</taxon>
        <taxon>Magnoliopsida</taxon>
        <taxon>eudicotyledons</taxon>
        <taxon>Gunneridae</taxon>
        <taxon>Pentapetalae</taxon>
        <taxon>rosids</taxon>
        <taxon>fabids</taxon>
        <taxon>Rosales</taxon>
        <taxon>Rosaceae</taxon>
        <taxon>Rosoideae</taxon>
        <taxon>Rosoideae incertae sedis</taxon>
        <taxon>Rubus</taxon>
    </lineage>
</organism>
<dbReference type="SUPFAM" id="SSF56672">
    <property type="entry name" value="DNA/RNA polymerases"/>
    <property type="match status" value="1"/>
</dbReference>
<dbReference type="InterPro" id="IPR043502">
    <property type="entry name" value="DNA/RNA_pol_sf"/>
</dbReference>
<dbReference type="InterPro" id="IPR002156">
    <property type="entry name" value="RNaseH_domain"/>
</dbReference>
<feature type="domain" description="Reverse transcriptase" evidence="1">
    <location>
        <begin position="1"/>
        <end position="200"/>
    </location>
</feature>
<sequence length="620" mass="69098">MRSLILSIIKDLVRYLALKLDLSKTYDRMEWSFLRKVLERFGFAPMWIDVIMQCVTSVRYVFLLCGKLRGYVIPSRGLRQGDPLSPYLFLIGAEGFSALLSQSATVGSIPGIEICPSAPRINHLLFADDSLLFTEATTSACQTIQSVLTVYGAASGQQVNFLKSSVVFSKSVPCHDQVYLASLLAVPIVPIHERYLGLPTYVGKEKTTTFQFIKERLFNKMQGWQGKLLSGAGRDILIRVVAQALPTHAMSCFLLTKNFCCDLQQMCARFWWGSSTDTRKIHWRSWSKLCTPKERGGLGFRDLQAFNLALLAKQGWASILFLAQYYGVQGVTQRWVKVADWDWPFCGYLVRSLASETSFVLPYPEVPILHPESRVADFITPSRCWDRPKVLETFIAADAELILAILLSDRQLPDRCVWHPDNKSGVFGEKGIRVWEDKALSVGDLLFQSSAWFVDFQFYRKKCMSLGVIKGLLDGTPSVGWLKINMDGAFSASERAGGIGIIIRDDLRTCVGGRYERIGDVSSPEQVEAFAGCCAIRLAQVSGLSPVVFETDSMILTLAVRQQSHTLSDLGPIYADIVDGLSTLPGSSFHHVSRQANKVAHCLARYALLNNVCSSWGFTP</sequence>
<dbReference type="CDD" id="cd06222">
    <property type="entry name" value="RNase_H_like"/>
    <property type="match status" value="1"/>
</dbReference>
<dbReference type="Proteomes" id="UP001457282">
    <property type="component" value="Unassembled WGS sequence"/>
</dbReference>
<dbReference type="Pfam" id="PF13456">
    <property type="entry name" value="RVT_3"/>
    <property type="match status" value="1"/>
</dbReference>
<dbReference type="Gene3D" id="3.30.420.10">
    <property type="entry name" value="Ribonuclease H-like superfamily/Ribonuclease H"/>
    <property type="match status" value="1"/>
</dbReference>
<comment type="caution">
    <text evidence="2">The sequence shown here is derived from an EMBL/GenBank/DDBJ whole genome shotgun (WGS) entry which is preliminary data.</text>
</comment>
<name>A0AAW1XYF9_RUBAR</name>
<dbReference type="EMBL" id="JBEDUW010000003">
    <property type="protein sequence ID" value="KAK9940828.1"/>
    <property type="molecule type" value="Genomic_DNA"/>
</dbReference>
<dbReference type="GO" id="GO:0004523">
    <property type="term" value="F:RNA-DNA hybrid ribonuclease activity"/>
    <property type="evidence" value="ECO:0007669"/>
    <property type="project" value="InterPro"/>
</dbReference>
<proteinExistence type="predicted"/>
<dbReference type="InterPro" id="IPR012337">
    <property type="entry name" value="RNaseH-like_sf"/>
</dbReference>
<evidence type="ECO:0000313" key="3">
    <source>
        <dbReference type="Proteomes" id="UP001457282"/>
    </source>
</evidence>
<dbReference type="GO" id="GO:0003676">
    <property type="term" value="F:nucleic acid binding"/>
    <property type="evidence" value="ECO:0007669"/>
    <property type="project" value="InterPro"/>
</dbReference>